<keyword evidence="3" id="KW-1185">Reference proteome</keyword>
<dbReference type="Proteomes" id="UP000280296">
    <property type="component" value="Unassembled WGS sequence"/>
</dbReference>
<keyword evidence="1" id="KW-1277">Toxin-antitoxin system</keyword>
<dbReference type="InterPro" id="IPR007712">
    <property type="entry name" value="RelE/ParE_toxin"/>
</dbReference>
<reference evidence="2 3" key="1">
    <citation type="submission" date="2018-12" db="EMBL/GenBank/DDBJ databases">
        <authorList>
            <person name="Toschakov S.V."/>
        </authorList>
    </citation>
    <scope>NUCLEOTIDE SEQUENCE [LARGE SCALE GENOMIC DNA]</scope>
    <source>
        <strain evidence="2 3">GM2012</strain>
    </source>
</reference>
<dbReference type="AlphaFoldDB" id="A0A432MF70"/>
<evidence type="ECO:0000313" key="3">
    <source>
        <dbReference type="Proteomes" id="UP000280296"/>
    </source>
</evidence>
<dbReference type="InterPro" id="IPR035093">
    <property type="entry name" value="RelE/ParE_toxin_dom_sf"/>
</dbReference>
<dbReference type="Pfam" id="PF05016">
    <property type="entry name" value="ParE_toxin"/>
    <property type="match status" value="1"/>
</dbReference>
<dbReference type="OrthoDB" id="5457915at2"/>
<proteinExistence type="predicted"/>
<dbReference type="EMBL" id="RYZH01000048">
    <property type="protein sequence ID" value="RUL84611.1"/>
    <property type="molecule type" value="Genomic_DNA"/>
</dbReference>
<comment type="caution">
    <text evidence="2">The sequence shown here is derived from an EMBL/GenBank/DDBJ whole genome shotgun (WGS) entry which is preliminary data.</text>
</comment>
<gene>
    <name evidence="2" type="ORF">TsocGM_20255</name>
</gene>
<reference evidence="2 3" key="2">
    <citation type="submission" date="2019-01" db="EMBL/GenBank/DDBJ databases">
        <title>Tautonia sociabilis, a novel thermotolerant planctomycete of Isosphaeraceae family, isolated from a 4000 m deep subterranean habitat.</title>
        <authorList>
            <person name="Kovaleva O.L."/>
            <person name="Elcheninov A.G."/>
            <person name="Van Heerden E."/>
            <person name="Toshchakov S.V."/>
            <person name="Novikov A."/>
            <person name="Bonch-Osmolovskaya E.A."/>
            <person name="Kublanov I.V."/>
        </authorList>
    </citation>
    <scope>NUCLEOTIDE SEQUENCE [LARGE SCALE GENOMIC DNA]</scope>
    <source>
        <strain evidence="2 3">GM2012</strain>
    </source>
</reference>
<sequence>MAHYRLSPQAEQDIEAILAWTHEEFGEKARLRYEALLIRAILDVAEAPECVGSHDRPEIVAGARTYHLRHSRDHVKRSVGRVRRPRHFLLYRTIAEGGVEVGRILHDSMDLSRHLPDDYRVQEPDE</sequence>
<accession>A0A432MF70</accession>
<evidence type="ECO:0000256" key="1">
    <source>
        <dbReference type="ARBA" id="ARBA00022649"/>
    </source>
</evidence>
<name>A0A432MF70_9BACT</name>
<protein>
    <submittedName>
        <fullName evidence="2">Type II toxin-antitoxin system RelE/ParE family toxin</fullName>
    </submittedName>
</protein>
<evidence type="ECO:0000313" key="2">
    <source>
        <dbReference type="EMBL" id="RUL84611.1"/>
    </source>
</evidence>
<organism evidence="2 3">
    <name type="scientific">Tautonia sociabilis</name>
    <dbReference type="NCBI Taxonomy" id="2080755"/>
    <lineage>
        <taxon>Bacteria</taxon>
        <taxon>Pseudomonadati</taxon>
        <taxon>Planctomycetota</taxon>
        <taxon>Planctomycetia</taxon>
        <taxon>Isosphaerales</taxon>
        <taxon>Isosphaeraceae</taxon>
        <taxon>Tautonia</taxon>
    </lineage>
</organism>
<dbReference type="Gene3D" id="3.30.2310.20">
    <property type="entry name" value="RelE-like"/>
    <property type="match status" value="1"/>
</dbReference>
<dbReference type="RefSeq" id="WP_126727284.1">
    <property type="nucleotide sequence ID" value="NZ_RYZH01000048.1"/>
</dbReference>